<name>A0A6H1Z7J4_9ZZZZ</name>
<proteinExistence type="predicted"/>
<dbReference type="AlphaFoldDB" id="A0A6H1Z7J4"/>
<evidence type="ECO:0000313" key="2">
    <source>
        <dbReference type="EMBL" id="QJH93406.1"/>
    </source>
</evidence>
<dbReference type="EMBL" id="MT143971">
    <property type="protein sequence ID" value="QJA43836.1"/>
    <property type="molecule type" value="Genomic_DNA"/>
</dbReference>
<reference evidence="1" key="1">
    <citation type="submission" date="2020-03" db="EMBL/GenBank/DDBJ databases">
        <title>The deep terrestrial virosphere.</title>
        <authorList>
            <person name="Holmfeldt K."/>
            <person name="Nilsson E."/>
            <person name="Simone D."/>
            <person name="Lopez-Fernandez M."/>
            <person name="Wu X."/>
            <person name="de Brujin I."/>
            <person name="Lundin D."/>
            <person name="Andersson A."/>
            <person name="Bertilsson S."/>
            <person name="Dopson M."/>
        </authorList>
    </citation>
    <scope>NUCLEOTIDE SEQUENCE</scope>
    <source>
        <strain evidence="1">TM448A00064</strain>
        <strain evidence="2">TM448B00061</strain>
    </source>
</reference>
<accession>A0A6H1Z7J4</accession>
<evidence type="ECO:0000313" key="1">
    <source>
        <dbReference type="EMBL" id="QJA43836.1"/>
    </source>
</evidence>
<protein>
    <submittedName>
        <fullName evidence="1">Uncharacterized protein</fullName>
    </submittedName>
</protein>
<organism evidence="1">
    <name type="scientific">viral metagenome</name>
    <dbReference type="NCBI Taxonomy" id="1070528"/>
    <lineage>
        <taxon>unclassified sequences</taxon>
        <taxon>metagenomes</taxon>
        <taxon>organismal metagenomes</taxon>
    </lineage>
</organism>
<sequence>MSFTIQGIRISDNLKTGYSLNVDRAWCQPTRWCRSCCYGREVSKEQAKLEGIHTNKGPITWKAAQRCYTMNRLRLSLMSEEQRLSFGRTLAARLLNRGYDNLRICGMGDLGLPLIHVCLGLMEGQVRPWGFSKRADMLALLDIKTSQMGLELGDPQYPCFTGSVDSSMTLDRINALIVVTRHLMGEPRLAYVTQEPG</sequence>
<gene>
    <name evidence="1" type="ORF">TM448A00064_0015</name>
    <name evidence="2" type="ORF">TM448B00061_0026</name>
</gene>
<dbReference type="EMBL" id="MT144588">
    <property type="protein sequence ID" value="QJH93406.1"/>
    <property type="molecule type" value="Genomic_DNA"/>
</dbReference>